<dbReference type="SUPFAM" id="SSF51905">
    <property type="entry name" value="FAD/NAD(P)-binding domain"/>
    <property type="match status" value="2"/>
</dbReference>
<dbReference type="PRINTS" id="PR00411">
    <property type="entry name" value="PNDRDTASEI"/>
</dbReference>
<dbReference type="PROSITE" id="PS51257">
    <property type="entry name" value="PROKAR_LIPOPROTEIN"/>
    <property type="match status" value="1"/>
</dbReference>
<comment type="caution">
    <text evidence="3">The sequence shown here is derived from an EMBL/GenBank/DDBJ whole genome shotgun (WGS) entry which is preliminary data.</text>
</comment>
<dbReference type="InterPro" id="IPR052745">
    <property type="entry name" value="G3P_Oxidase/Oxidoreductase"/>
</dbReference>
<dbReference type="PANTHER" id="PTHR42720:SF1">
    <property type="entry name" value="GLYCEROL 3-PHOSPHATE OXIDASE"/>
    <property type="match status" value="1"/>
</dbReference>
<proteinExistence type="predicted"/>
<protein>
    <submittedName>
        <fullName evidence="3">FAD-dependent oxidoreductase</fullName>
    </submittedName>
</protein>
<dbReference type="Proteomes" id="UP000267368">
    <property type="component" value="Unassembled WGS sequence"/>
</dbReference>
<gene>
    <name evidence="3" type="ORF">DMP07_07360</name>
</gene>
<dbReference type="CDD" id="cd19946">
    <property type="entry name" value="GlpA-like_Fer2_BFD-like"/>
    <property type="match status" value="1"/>
</dbReference>
<dbReference type="PANTHER" id="PTHR42720">
    <property type="entry name" value="GLYCEROL-3-PHOSPHATE DEHYDROGENASE"/>
    <property type="match status" value="1"/>
</dbReference>
<dbReference type="Gene3D" id="1.10.10.1100">
    <property type="entry name" value="BFD-like [2Fe-2S]-binding domain"/>
    <property type="match status" value="1"/>
</dbReference>
<organism evidence="3 4">
    <name type="scientific">Slackia faecicanis</name>
    <dbReference type="NCBI Taxonomy" id="255723"/>
    <lineage>
        <taxon>Bacteria</taxon>
        <taxon>Bacillati</taxon>
        <taxon>Actinomycetota</taxon>
        <taxon>Coriobacteriia</taxon>
        <taxon>Eggerthellales</taxon>
        <taxon>Eggerthellaceae</taxon>
        <taxon>Slackia</taxon>
    </lineage>
</organism>
<evidence type="ECO:0000259" key="2">
    <source>
        <dbReference type="Pfam" id="PF07992"/>
    </source>
</evidence>
<accession>A0A3N0AE70</accession>
<name>A0A3N0AE70_9ACTN</name>
<evidence type="ECO:0000313" key="3">
    <source>
        <dbReference type="EMBL" id="RNL19154.1"/>
    </source>
</evidence>
<keyword evidence="4" id="KW-1185">Reference proteome</keyword>
<dbReference type="Pfam" id="PF07992">
    <property type="entry name" value="Pyr_redox_2"/>
    <property type="match status" value="1"/>
</dbReference>
<dbReference type="EMBL" id="QICB01000006">
    <property type="protein sequence ID" value="RNL19154.1"/>
    <property type="molecule type" value="Genomic_DNA"/>
</dbReference>
<reference evidence="4" key="1">
    <citation type="submission" date="2018-05" db="EMBL/GenBank/DDBJ databases">
        <title>Genome Sequencing of selected type strains of the family Eggerthellaceae.</title>
        <authorList>
            <person name="Danylec N."/>
            <person name="Stoll D.A."/>
            <person name="Doetsch A."/>
            <person name="Huch M."/>
        </authorList>
    </citation>
    <scope>NUCLEOTIDE SEQUENCE [LARGE SCALE GENOMIC DNA]</scope>
    <source>
        <strain evidence="4">DSM 17537</strain>
    </source>
</reference>
<dbReference type="AlphaFoldDB" id="A0A3N0AE70"/>
<evidence type="ECO:0000259" key="1">
    <source>
        <dbReference type="Pfam" id="PF01266"/>
    </source>
</evidence>
<dbReference type="PRINTS" id="PR00368">
    <property type="entry name" value="FADPNR"/>
</dbReference>
<evidence type="ECO:0000313" key="4">
    <source>
        <dbReference type="Proteomes" id="UP000267368"/>
    </source>
</evidence>
<dbReference type="InterPro" id="IPR023753">
    <property type="entry name" value="FAD/NAD-binding_dom"/>
</dbReference>
<dbReference type="RefSeq" id="WP_123198506.1">
    <property type="nucleotide sequence ID" value="NZ_QICB01000006.1"/>
</dbReference>
<dbReference type="Gene3D" id="3.50.50.60">
    <property type="entry name" value="FAD/NAD(P)-binding domain"/>
    <property type="match status" value="3"/>
</dbReference>
<sequence>MERFDIAIVGAGVAGACVARECARFKADVVVLEAGLDVAGGATRANSGIVHAGFDPAPGSAKAHYNVEGSRLYPQWASELGFPYKQNGSIVLAFTNDELEAVRALAQRGERNGVEGLRVIDSAELRDLESNVSPEAIGALLAPTGGICDPYKVAWRAAENAAANDVEFRFSSRVERIERAAEGDGYVLALADGRRVHARAVVNAAGVHADELAACVSDAGFSITPRRGDYRLMNTAAGAKFAHTMFQAPTKAGKGVLVSPTVHGNLLVGPNAVEQEGKDAVATQREGLDFIFDAARKTFPGLDPRTQIANFAGVRATGDTGDFVIGEAPDAPGFFNVACFDSPGLTSAPAVAVDMAPRIAAYVGASRKESFDPVVKMPPLFSALDERGRAAAIAADPRAGRLVCRCKKISEADVAAVLHTRIPVLCLDAVKWRTEAMMGGCNGGFCVPEIAKIVACELGVSPDELPKRLAGGMLAAAAPEQYCATARLDHAAREQAEASQDPARTAYDVAVIGGGAAGIAAAASAAREGASVLVIDREPDQGGILKQCIHNGFGLHRFGEELTGPEYASRELAGLSGLSVDVAAEASVLGFGRADDEALRVSYVDPLGSHEVRAGAVVLATGSRERGVGALDVAGERPAGVYSAGSAQNLMNLQGCLPGKEAVILGSGDIGLIMARRLAFAGARVVGVFEINQEPSGLRRNIVQCLDDFGIPLYTGRTVTRIEGEGHLEAVEVSRVDPQTFKPIAGTQQRIACDTLLLSVGLVPENTMASAAGVQLDPVTGGPVVDDDFQTGVDGVFACGNALHIHDLVDFVSSEGERAGMAAARHAAGVAGYETRRGVPVTAGEGVRYTVPQFASDESERITLRFRTSKAFEAATVLVEARDAEGAWHTVKRRRVPVAVPAEMQGIDIAGDALSQAVEVTVKVQEQR</sequence>
<dbReference type="Pfam" id="PF01266">
    <property type="entry name" value="DAO"/>
    <property type="match status" value="1"/>
</dbReference>
<dbReference type="OrthoDB" id="9801699at2"/>
<feature type="domain" description="FAD/NAD(P)-binding" evidence="2">
    <location>
        <begin position="507"/>
        <end position="803"/>
    </location>
</feature>
<dbReference type="InterPro" id="IPR036188">
    <property type="entry name" value="FAD/NAD-bd_sf"/>
</dbReference>
<dbReference type="Gene3D" id="3.30.9.10">
    <property type="entry name" value="D-Amino Acid Oxidase, subunit A, domain 2"/>
    <property type="match status" value="1"/>
</dbReference>
<dbReference type="GO" id="GO:0016491">
    <property type="term" value="F:oxidoreductase activity"/>
    <property type="evidence" value="ECO:0007669"/>
    <property type="project" value="InterPro"/>
</dbReference>
<dbReference type="InterPro" id="IPR006076">
    <property type="entry name" value="FAD-dep_OxRdtase"/>
</dbReference>
<dbReference type="InterPro" id="IPR041854">
    <property type="entry name" value="BFD-like_2Fe2S-bd_dom_sf"/>
</dbReference>
<feature type="domain" description="FAD dependent oxidoreductase" evidence="1">
    <location>
        <begin position="5"/>
        <end position="356"/>
    </location>
</feature>